<protein>
    <recommendedName>
        <fullName evidence="4">Anti-sigma factor</fullName>
    </recommendedName>
</protein>
<name>A0ABP3ICA4_9ACTN</name>
<reference evidence="3" key="1">
    <citation type="journal article" date="2019" name="Int. J. Syst. Evol. Microbiol.">
        <title>The Global Catalogue of Microorganisms (GCM) 10K type strain sequencing project: providing services to taxonomists for standard genome sequencing and annotation.</title>
        <authorList>
            <consortium name="The Broad Institute Genomics Platform"/>
            <consortium name="The Broad Institute Genome Sequencing Center for Infectious Disease"/>
            <person name="Wu L."/>
            <person name="Ma J."/>
        </authorList>
    </citation>
    <scope>NUCLEOTIDE SEQUENCE [LARGE SCALE GENOMIC DNA]</scope>
    <source>
        <strain evidence="3">JCM 4788</strain>
    </source>
</reference>
<gene>
    <name evidence="2" type="ORF">GCM10010357_18460</name>
</gene>
<keyword evidence="3" id="KW-1185">Reference proteome</keyword>
<evidence type="ECO:0000313" key="2">
    <source>
        <dbReference type="EMBL" id="GAA0397670.1"/>
    </source>
</evidence>
<sequence>MSGAAYTSRPEPGGTGHRTASPPHDRPTTVAAPSSSAAAGLARTAGRDYGLLPAPGRKSPHTRMRTGQQDMSDASVAQLAAPSVDGAVDGVVVLNGSSGLIVRIEPYPRMTRGDEVQLRWDTGVLRTSLVDRRVVGADEVGRSTLFTIGRSMPGTIRVSYLVGHPGGGWRSSPALMLTVRR</sequence>
<dbReference type="Proteomes" id="UP001500879">
    <property type="component" value="Unassembled WGS sequence"/>
</dbReference>
<evidence type="ECO:0000313" key="3">
    <source>
        <dbReference type="Proteomes" id="UP001500879"/>
    </source>
</evidence>
<feature type="region of interest" description="Disordered" evidence="1">
    <location>
        <begin position="1"/>
        <end position="74"/>
    </location>
</feature>
<evidence type="ECO:0000256" key="1">
    <source>
        <dbReference type="SAM" id="MobiDB-lite"/>
    </source>
</evidence>
<proteinExistence type="predicted"/>
<comment type="caution">
    <text evidence="2">The sequence shown here is derived from an EMBL/GenBank/DDBJ whole genome shotgun (WGS) entry which is preliminary data.</text>
</comment>
<organism evidence="2 3">
    <name type="scientific">Streptomyces luteireticuli</name>
    <dbReference type="NCBI Taxonomy" id="173858"/>
    <lineage>
        <taxon>Bacteria</taxon>
        <taxon>Bacillati</taxon>
        <taxon>Actinomycetota</taxon>
        <taxon>Actinomycetes</taxon>
        <taxon>Kitasatosporales</taxon>
        <taxon>Streptomycetaceae</taxon>
        <taxon>Streptomyces</taxon>
    </lineage>
</organism>
<dbReference type="EMBL" id="BAAABX010000019">
    <property type="protein sequence ID" value="GAA0397670.1"/>
    <property type="molecule type" value="Genomic_DNA"/>
</dbReference>
<evidence type="ECO:0008006" key="4">
    <source>
        <dbReference type="Google" id="ProtNLM"/>
    </source>
</evidence>
<accession>A0ABP3ICA4</accession>